<reference evidence="1 2" key="1">
    <citation type="submission" date="2023-03" db="EMBL/GenBank/DDBJ databases">
        <title>Bacillus Genome Sequencing.</title>
        <authorList>
            <person name="Dunlap C."/>
        </authorList>
    </citation>
    <scope>NUCLEOTIDE SEQUENCE [LARGE SCALE GENOMIC DNA]</scope>
    <source>
        <strain evidence="1 2">B-23453</strain>
    </source>
</reference>
<evidence type="ECO:0000313" key="2">
    <source>
        <dbReference type="Proteomes" id="UP001341444"/>
    </source>
</evidence>
<proteinExistence type="predicted"/>
<comment type="caution">
    <text evidence="1">The sequence shown here is derived from an EMBL/GenBank/DDBJ whole genome shotgun (WGS) entry which is preliminary data.</text>
</comment>
<dbReference type="Proteomes" id="UP001341444">
    <property type="component" value="Unassembled WGS sequence"/>
</dbReference>
<protein>
    <submittedName>
        <fullName evidence="1">Uncharacterized protein</fullName>
    </submittedName>
</protein>
<sequence length="40" mass="4779">MSKRRNLLTEEELRIATKTSYVTTDEEAFNLFIEDCKLRN</sequence>
<keyword evidence="2" id="KW-1185">Reference proteome</keyword>
<dbReference type="RefSeq" id="WP_260525544.1">
    <property type="nucleotide sequence ID" value="NZ_JARMAB010000040.1"/>
</dbReference>
<gene>
    <name evidence="1" type="ORF">P4T90_22635</name>
</gene>
<evidence type="ECO:0000313" key="1">
    <source>
        <dbReference type="EMBL" id="MED1205835.1"/>
    </source>
</evidence>
<organism evidence="1 2">
    <name type="scientific">Heyndrickxia acidicola</name>
    <dbReference type="NCBI Taxonomy" id="209389"/>
    <lineage>
        <taxon>Bacteria</taxon>
        <taxon>Bacillati</taxon>
        <taxon>Bacillota</taxon>
        <taxon>Bacilli</taxon>
        <taxon>Bacillales</taxon>
        <taxon>Bacillaceae</taxon>
        <taxon>Heyndrickxia</taxon>
    </lineage>
</organism>
<name>A0ABU6MMU6_9BACI</name>
<dbReference type="EMBL" id="JARMAB010000040">
    <property type="protein sequence ID" value="MED1205835.1"/>
    <property type="molecule type" value="Genomic_DNA"/>
</dbReference>
<accession>A0ABU6MMU6</accession>